<sequence length="157" mass="17591">MQKKILLIIAVVQTAVILSLLALIWNHSQSAPEPILPDSALALIGLFSIAGLFSFWMQTRTPFSLQEPSADRHQGLVKWFNPTKGFGFIEQENGQDLFVHQSEIRQGGFRYLIKDDRVEYQIGTGKKGPVAQNVVRIQAALSESDQMVEDQRVTEVP</sequence>
<dbReference type="SMART" id="SM00357">
    <property type="entry name" value="CSP"/>
    <property type="match status" value="1"/>
</dbReference>
<dbReference type="EMBL" id="UINC01085250">
    <property type="protein sequence ID" value="SVC32624.1"/>
    <property type="molecule type" value="Genomic_DNA"/>
</dbReference>
<dbReference type="CDD" id="cd04458">
    <property type="entry name" value="CSP_CDS"/>
    <property type="match status" value="1"/>
</dbReference>
<gene>
    <name evidence="3" type="ORF">METZ01_LOCUS285478</name>
</gene>
<protein>
    <recommendedName>
        <fullName evidence="2">CSD domain-containing protein</fullName>
    </recommendedName>
</protein>
<keyword evidence="1" id="KW-0812">Transmembrane</keyword>
<keyword evidence="1" id="KW-0472">Membrane</keyword>
<feature type="domain" description="CSD" evidence="2">
    <location>
        <begin position="72"/>
        <end position="136"/>
    </location>
</feature>
<accession>A0A382L6Q5</accession>
<dbReference type="Gene3D" id="2.40.50.140">
    <property type="entry name" value="Nucleic acid-binding proteins"/>
    <property type="match status" value="1"/>
</dbReference>
<reference evidence="3" key="1">
    <citation type="submission" date="2018-05" db="EMBL/GenBank/DDBJ databases">
        <authorList>
            <person name="Lanie J.A."/>
            <person name="Ng W.-L."/>
            <person name="Kazmierczak K.M."/>
            <person name="Andrzejewski T.M."/>
            <person name="Davidsen T.M."/>
            <person name="Wayne K.J."/>
            <person name="Tettelin H."/>
            <person name="Glass J.I."/>
            <person name="Rusch D."/>
            <person name="Podicherti R."/>
            <person name="Tsui H.-C.T."/>
            <person name="Winkler M.E."/>
        </authorList>
    </citation>
    <scope>NUCLEOTIDE SEQUENCE</scope>
</reference>
<dbReference type="InterPro" id="IPR002059">
    <property type="entry name" value="CSP_DNA-bd"/>
</dbReference>
<dbReference type="GO" id="GO:0003676">
    <property type="term" value="F:nucleic acid binding"/>
    <property type="evidence" value="ECO:0007669"/>
    <property type="project" value="InterPro"/>
</dbReference>
<name>A0A382L6Q5_9ZZZZ</name>
<evidence type="ECO:0000259" key="2">
    <source>
        <dbReference type="PROSITE" id="PS51857"/>
    </source>
</evidence>
<evidence type="ECO:0000313" key="3">
    <source>
        <dbReference type="EMBL" id="SVC32624.1"/>
    </source>
</evidence>
<evidence type="ECO:0000256" key="1">
    <source>
        <dbReference type="SAM" id="Phobius"/>
    </source>
</evidence>
<feature type="transmembrane region" description="Helical" evidence="1">
    <location>
        <begin position="40"/>
        <end position="57"/>
    </location>
</feature>
<dbReference type="PANTHER" id="PTHR46565:SF26">
    <property type="entry name" value="COLD SHOCK PROTEIN 2"/>
    <property type="match status" value="1"/>
</dbReference>
<dbReference type="SUPFAM" id="SSF50249">
    <property type="entry name" value="Nucleic acid-binding proteins"/>
    <property type="match status" value="1"/>
</dbReference>
<keyword evidence="1" id="KW-1133">Transmembrane helix</keyword>
<dbReference type="InterPro" id="IPR011129">
    <property type="entry name" value="CSD"/>
</dbReference>
<dbReference type="Pfam" id="PF00313">
    <property type="entry name" value="CSD"/>
    <property type="match status" value="1"/>
</dbReference>
<dbReference type="PROSITE" id="PS51857">
    <property type="entry name" value="CSD_2"/>
    <property type="match status" value="1"/>
</dbReference>
<dbReference type="PANTHER" id="PTHR46565">
    <property type="entry name" value="COLD SHOCK DOMAIN PROTEIN 2"/>
    <property type="match status" value="1"/>
</dbReference>
<dbReference type="PRINTS" id="PR00050">
    <property type="entry name" value="COLDSHOCK"/>
</dbReference>
<proteinExistence type="predicted"/>
<dbReference type="InterPro" id="IPR012340">
    <property type="entry name" value="NA-bd_OB-fold"/>
</dbReference>
<dbReference type="PROSITE" id="PS00352">
    <property type="entry name" value="CSD_1"/>
    <property type="match status" value="1"/>
</dbReference>
<dbReference type="AlphaFoldDB" id="A0A382L6Q5"/>
<dbReference type="InterPro" id="IPR019844">
    <property type="entry name" value="CSD_CS"/>
</dbReference>
<organism evidence="3">
    <name type="scientific">marine metagenome</name>
    <dbReference type="NCBI Taxonomy" id="408172"/>
    <lineage>
        <taxon>unclassified sequences</taxon>
        <taxon>metagenomes</taxon>
        <taxon>ecological metagenomes</taxon>
    </lineage>
</organism>